<dbReference type="Proteomes" id="UP000007721">
    <property type="component" value="Chromosome"/>
</dbReference>
<dbReference type="GO" id="GO:0009307">
    <property type="term" value="P:DNA restriction-modification system"/>
    <property type="evidence" value="ECO:0007669"/>
    <property type="project" value="InterPro"/>
</dbReference>
<name>B9M6M4_GEODF</name>
<reference evidence="4 5" key="1">
    <citation type="submission" date="2009-01" db="EMBL/GenBank/DDBJ databases">
        <title>Complete sequence of Geobacter sp. FRC-32.</title>
        <authorList>
            <consortium name="US DOE Joint Genome Institute"/>
            <person name="Lucas S."/>
            <person name="Copeland A."/>
            <person name="Lapidus A."/>
            <person name="Glavina del Rio T."/>
            <person name="Dalin E."/>
            <person name="Tice H."/>
            <person name="Bruce D."/>
            <person name="Goodwin L."/>
            <person name="Pitluck S."/>
            <person name="Saunders E."/>
            <person name="Brettin T."/>
            <person name="Detter J.C."/>
            <person name="Han C."/>
            <person name="Larimer F."/>
            <person name="Land M."/>
            <person name="Hauser L."/>
            <person name="Kyrpides N."/>
            <person name="Ovchinnikova G."/>
            <person name="Kostka J."/>
            <person name="Richardson P."/>
        </authorList>
    </citation>
    <scope>NUCLEOTIDE SEQUENCE [LARGE SCALE GENOMIC DNA]</scope>
    <source>
        <strain evidence="5">DSM 22248 / JCM 15807 / FRC-32</strain>
    </source>
</reference>
<protein>
    <submittedName>
        <fullName evidence="4">AP2 domain DNA-binding protein</fullName>
    </submittedName>
</protein>
<dbReference type="Gene3D" id="3.40.1350.10">
    <property type="match status" value="1"/>
</dbReference>
<organism evidence="4 5">
    <name type="scientific">Geotalea daltonii (strain DSM 22248 / JCM 15807 / FRC-32)</name>
    <name type="common">Geobacter daltonii</name>
    <dbReference type="NCBI Taxonomy" id="316067"/>
    <lineage>
        <taxon>Bacteria</taxon>
        <taxon>Pseudomonadati</taxon>
        <taxon>Thermodesulfobacteriota</taxon>
        <taxon>Desulfuromonadia</taxon>
        <taxon>Geobacterales</taxon>
        <taxon>Geobacteraceae</taxon>
        <taxon>Geotalea</taxon>
    </lineage>
</organism>
<dbReference type="GO" id="GO:0004519">
    <property type="term" value="F:endonuclease activity"/>
    <property type="evidence" value="ECO:0007669"/>
    <property type="project" value="InterPro"/>
</dbReference>
<dbReference type="Pfam" id="PF04471">
    <property type="entry name" value="Mrr_cat"/>
    <property type="match status" value="1"/>
</dbReference>
<dbReference type="InterPro" id="IPR049052">
    <property type="entry name" value="nSTAND1"/>
</dbReference>
<evidence type="ECO:0000259" key="3">
    <source>
        <dbReference type="Pfam" id="PF20703"/>
    </source>
</evidence>
<dbReference type="RefSeq" id="WP_012646813.1">
    <property type="nucleotide sequence ID" value="NC_011979.1"/>
</dbReference>
<dbReference type="KEGG" id="geo:Geob_1726"/>
<evidence type="ECO:0000313" key="5">
    <source>
        <dbReference type="Proteomes" id="UP000007721"/>
    </source>
</evidence>
<dbReference type="SUPFAM" id="SSF52980">
    <property type="entry name" value="Restriction endonuclease-like"/>
    <property type="match status" value="1"/>
</dbReference>
<dbReference type="InterPro" id="IPR007560">
    <property type="entry name" value="Restrct_endonuc_IV_Mrr"/>
</dbReference>
<accession>B9M6M4</accession>
<evidence type="ECO:0000259" key="2">
    <source>
        <dbReference type="Pfam" id="PF04471"/>
    </source>
</evidence>
<dbReference type="InterPro" id="IPR027417">
    <property type="entry name" value="P-loop_NTPase"/>
</dbReference>
<evidence type="ECO:0000313" key="4">
    <source>
        <dbReference type="EMBL" id="ACM20084.1"/>
    </source>
</evidence>
<dbReference type="STRING" id="316067.Geob_1726"/>
<gene>
    <name evidence="4" type="ordered locus">Geob_1726</name>
</gene>
<dbReference type="OrthoDB" id="7822037at2"/>
<feature type="domain" description="Restriction endonuclease type IV Mrr" evidence="2">
    <location>
        <begin position="20"/>
        <end position="129"/>
    </location>
</feature>
<dbReference type="EMBL" id="CP001390">
    <property type="protein sequence ID" value="ACM20084.1"/>
    <property type="molecule type" value="Genomic_DNA"/>
</dbReference>
<dbReference type="InterPro" id="IPR011335">
    <property type="entry name" value="Restrct_endonuc-II-like"/>
</dbReference>
<dbReference type="SUPFAM" id="SSF52540">
    <property type="entry name" value="P-loop containing nucleoside triphosphate hydrolases"/>
    <property type="match status" value="1"/>
</dbReference>
<feature type="domain" description="Novel STAND NTPase 1" evidence="3">
    <location>
        <begin position="251"/>
        <end position="446"/>
    </location>
</feature>
<evidence type="ECO:0000256" key="1">
    <source>
        <dbReference type="SAM" id="MobiDB-lite"/>
    </source>
</evidence>
<dbReference type="HOGENOM" id="CLU_286336_0_0_7"/>
<feature type="region of interest" description="Disordered" evidence="1">
    <location>
        <begin position="893"/>
        <end position="912"/>
    </location>
</feature>
<keyword evidence="5" id="KW-1185">Reference proteome</keyword>
<dbReference type="AlphaFoldDB" id="B9M6M4"/>
<dbReference type="eggNOG" id="COG1672">
    <property type="taxonomic scope" value="Bacteria"/>
</dbReference>
<dbReference type="Gene3D" id="1.20.5.2050">
    <property type="match status" value="1"/>
</dbReference>
<proteinExistence type="predicted"/>
<sequence>MFSFYHSQQGVDNVSYYKGTLFESLLQQYLLSTGFEVELRRKKNSLEYDIEGKNVITGQHVIGEAKAYENPIKGKELSSFVGKLVPLGLFQNRVHGIFLSTSSLTPDAEDYFSTVKNYGITTKNGRELYAAIEAALKLPTFIGLSKVIDRAGYTPITSSILTTDTGIFIIVIARAHSSGTPAYFTIFDEHGHQIDDTTFISAVREADQSLQSLQPILPKKQSKSVTAEQERSIPFGLTLGAEWTDYWLPASPQYFVGRQKFVDKVFSLLNQRQTPNIIQIKSRSGVGKSSVLAYIESLYSTLGNITEIHDARDIKSVLDVFAVVQRFTQSERLAHDFKELESQIQAFSASNTAALKLFFVDQFESTFHNPEVFHAYENVFDAFSRIGNGLYILIARKNDQLTTYDDTKITLDKLNATSKSFELKDFTKDEAIQLIREICREHTKQIGSDVRAYVLEFAQGFPWLLKRTMAHIVRLVNKGVSQKELFATGLRLDDLFDEELEGLDEIERDYIARIASRLPADYNQLQRQFDEDPLLPKILDKLTRSRLLRLTGATYDTYNDVFKEYLKYNKLPEFSYLCIYRQPPSTVLAAFHDSFEKDPFTSEELAKILKKTQGSVFNIVRELRSFNLIVADGDRWCIPQTVKDIYNRGRLGEYIRRQLLENEIVSRLIRHISQDGRFPSDRLTDYLQEQFPFIEAAPKTWAIYAAILRAWMTETKLLQFTNDSYLVQPVEARATQIENLGNMIATPTLGRRGAYSQHQSSYIFLPNCANLKSVEQALVSLQNGVPIAEIKDRTTLTDLRNGGWLINNCPTSATGEEFRTLVKEAITKECFNPVWEAVRTGQPALVAFQQLAGGYSEETLKWKLKMLIRWAKELGIIAKSRVSVTTHKRISRPLHSTRKGTTPPVPSKPSHPFEGVSYEQIKHYIEEHFPKVRGVTRIDIARTNTHGWEIRIRRRGNNINEFFSDMGSGGIREAYETAIARLNVLELDANLRPYTRSELSGLASKRNTSGIVGVRKSKRSNKSEGYDSWIAFGAPRPGDHIVKSFSINKYGEEEAKRLAIAQRKEWEEQMMAYEREQRK</sequence>
<keyword evidence="4" id="KW-0238">DNA-binding</keyword>
<dbReference type="Pfam" id="PF20703">
    <property type="entry name" value="nSTAND1"/>
    <property type="match status" value="1"/>
</dbReference>
<dbReference type="InterPro" id="IPR011856">
    <property type="entry name" value="tRNA_endonuc-like_dom_sf"/>
</dbReference>
<dbReference type="GO" id="GO:0003677">
    <property type="term" value="F:DNA binding"/>
    <property type="evidence" value="ECO:0007669"/>
    <property type="project" value="UniProtKB-KW"/>
</dbReference>